<evidence type="ECO:0000256" key="10">
    <source>
        <dbReference type="SAM" id="MobiDB-lite"/>
    </source>
</evidence>
<dbReference type="GO" id="GO:0006086">
    <property type="term" value="P:pyruvate decarboxylation to acetyl-CoA"/>
    <property type="evidence" value="ECO:0007669"/>
    <property type="project" value="TreeGrafter"/>
</dbReference>
<dbReference type="PROSITE" id="PS00189">
    <property type="entry name" value="LIPOYL"/>
    <property type="match status" value="3"/>
</dbReference>
<reference evidence="13 14" key="1">
    <citation type="submission" date="2019-06" db="EMBL/GenBank/DDBJ databases">
        <title>Genome of Acinetobacter radioresistens APH1, a phenol degrading strain.</title>
        <authorList>
            <person name="Liu Y."/>
        </authorList>
    </citation>
    <scope>NUCLEOTIDE SEQUENCE [LARGE SCALE GENOMIC DNA]</scope>
    <source>
        <strain evidence="13 14">APH1</strain>
    </source>
</reference>
<evidence type="ECO:0000256" key="9">
    <source>
        <dbReference type="RuleBase" id="RU003423"/>
    </source>
</evidence>
<dbReference type="Pfam" id="PF02817">
    <property type="entry name" value="E3_binding"/>
    <property type="match status" value="1"/>
</dbReference>
<dbReference type="InterPro" id="IPR001078">
    <property type="entry name" value="2-oxoacid_DH_actylTfrase"/>
</dbReference>
<dbReference type="Pfam" id="PF00198">
    <property type="entry name" value="2-oxoacid_dh"/>
    <property type="match status" value="1"/>
</dbReference>
<dbReference type="InterPro" id="IPR003016">
    <property type="entry name" value="2-oxoA_DH_lipoyl-BS"/>
</dbReference>
<feature type="domain" description="Lipoyl-binding" evidence="11">
    <location>
        <begin position="134"/>
        <end position="207"/>
    </location>
</feature>
<feature type="compositionally biased region" description="Polar residues" evidence="10">
    <location>
        <begin position="343"/>
        <end position="367"/>
    </location>
</feature>
<proteinExistence type="inferred from homology"/>
<dbReference type="SUPFAM" id="SSF52777">
    <property type="entry name" value="CoA-dependent acyltransferases"/>
    <property type="match status" value="1"/>
</dbReference>
<dbReference type="InterPro" id="IPR036625">
    <property type="entry name" value="E3-bd_dom_sf"/>
</dbReference>
<comment type="subunit">
    <text evidence="3">Forms a 24-polypeptide structural core with octahedral symmetry.</text>
</comment>
<comment type="similarity">
    <text evidence="2 9">Belongs to the 2-oxoacid dehydrogenase family.</text>
</comment>
<evidence type="ECO:0000256" key="7">
    <source>
        <dbReference type="ARBA" id="ARBA00025211"/>
    </source>
</evidence>
<accession>A0A8H2K067</accession>
<evidence type="ECO:0000259" key="11">
    <source>
        <dbReference type="PROSITE" id="PS50968"/>
    </source>
</evidence>
<evidence type="ECO:0000259" key="12">
    <source>
        <dbReference type="PROSITE" id="PS51826"/>
    </source>
</evidence>
<dbReference type="InterPro" id="IPR011053">
    <property type="entry name" value="Single_hybrid_motif"/>
</dbReference>
<dbReference type="InterPro" id="IPR004167">
    <property type="entry name" value="PSBD"/>
</dbReference>
<dbReference type="GO" id="GO:0005737">
    <property type="term" value="C:cytoplasm"/>
    <property type="evidence" value="ECO:0007669"/>
    <property type="project" value="TreeGrafter"/>
</dbReference>
<gene>
    <name evidence="13" type="ORF">FHY67_09230</name>
</gene>
<feature type="domain" description="Peripheral subunit-binding (PSBD)" evidence="12">
    <location>
        <begin position="381"/>
        <end position="418"/>
    </location>
</feature>
<evidence type="ECO:0000313" key="13">
    <source>
        <dbReference type="EMBL" id="TNX91727.1"/>
    </source>
</evidence>
<dbReference type="AlphaFoldDB" id="A0A8H2K067"/>
<keyword evidence="4 9" id="KW-0808">Transferase</keyword>
<dbReference type="GO" id="GO:0004742">
    <property type="term" value="F:dihydrolipoyllysine-residue acetyltransferase activity"/>
    <property type="evidence" value="ECO:0007669"/>
    <property type="project" value="UniProtKB-EC"/>
</dbReference>
<evidence type="ECO:0000256" key="5">
    <source>
        <dbReference type="ARBA" id="ARBA00022823"/>
    </source>
</evidence>
<feature type="domain" description="Lipoyl-binding" evidence="11">
    <location>
        <begin position="247"/>
        <end position="322"/>
    </location>
</feature>
<feature type="compositionally biased region" description="Polar residues" evidence="10">
    <location>
        <begin position="223"/>
        <end position="247"/>
    </location>
</feature>
<dbReference type="InterPro" id="IPR023213">
    <property type="entry name" value="CAT-like_dom_sf"/>
</dbReference>
<feature type="region of interest" description="Disordered" evidence="10">
    <location>
        <begin position="329"/>
        <end position="371"/>
    </location>
</feature>
<feature type="domain" description="Lipoyl-binding" evidence="11">
    <location>
        <begin position="1"/>
        <end position="73"/>
    </location>
</feature>
<keyword evidence="6 9" id="KW-0012">Acyltransferase</keyword>
<dbReference type="PROSITE" id="PS51826">
    <property type="entry name" value="PSBD"/>
    <property type="match status" value="1"/>
</dbReference>
<dbReference type="EMBL" id="VFBM01000006">
    <property type="protein sequence ID" value="TNX91727.1"/>
    <property type="molecule type" value="Genomic_DNA"/>
</dbReference>
<evidence type="ECO:0000256" key="3">
    <source>
        <dbReference type="ARBA" id="ARBA00011484"/>
    </source>
</evidence>
<dbReference type="InterPro" id="IPR000089">
    <property type="entry name" value="Biotin_lipoyl"/>
</dbReference>
<comment type="cofactor">
    <cofactor evidence="1 9">
        <name>(R)-lipoate</name>
        <dbReference type="ChEBI" id="CHEBI:83088"/>
    </cofactor>
</comment>
<dbReference type="GO" id="GO:0031405">
    <property type="term" value="F:lipoic acid binding"/>
    <property type="evidence" value="ECO:0007669"/>
    <property type="project" value="TreeGrafter"/>
</dbReference>
<keyword evidence="5 9" id="KW-0450">Lipoyl</keyword>
<dbReference type="PANTHER" id="PTHR43178:SF2">
    <property type="entry name" value="DIHYDROLIPOYLLYSINE-RESIDUE ACETYLTRANSFERASE COMPONENT OF PYRUVATE DEHYDROGENASE COMPLEX"/>
    <property type="match status" value="1"/>
</dbReference>
<dbReference type="InterPro" id="IPR050743">
    <property type="entry name" value="2-oxoacid_DH_E2_comp"/>
</dbReference>
<dbReference type="FunFam" id="3.30.559.10:FF:000004">
    <property type="entry name" value="Acetyltransferase component of pyruvate dehydrogenase complex"/>
    <property type="match status" value="1"/>
</dbReference>
<comment type="caution">
    <text evidence="13">The sequence shown here is derived from an EMBL/GenBank/DDBJ whole genome shotgun (WGS) entry which is preliminary data.</text>
</comment>
<dbReference type="SUPFAM" id="SSF51230">
    <property type="entry name" value="Single hybrid motif"/>
    <property type="match status" value="3"/>
</dbReference>
<feature type="region of interest" description="Disordered" evidence="10">
    <location>
        <begin position="212"/>
        <end position="248"/>
    </location>
</feature>
<dbReference type="Pfam" id="PF00364">
    <property type="entry name" value="Biotin_lipoyl"/>
    <property type="match status" value="3"/>
</dbReference>
<feature type="region of interest" description="Disordered" evidence="10">
    <location>
        <begin position="75"/>
        <end position="134"/>
    </location>
</feature>
<dbReference type="PROSITE" id="PS50968">
    <property type="entry name" value="BIOTINYL_LIPOYL"/>
    <property type="match status" value="3"/>
</dbReference>
<dbReference type="CDD" id="cd06849">
    <property type="entry name" value="lipoyl_domain"/>
    <property type="match status" value="3"/>
</dbReference>
<sequence>MQIKTPDIGVDQANVAEVLVKVGDRIEVDDSIVVLESDKATVEVPATSAGVVKSILVNQGDDVTEGTALIELEAEGTSGGVTEAQEADAAQKTSENTPTELPDREIQQEISSHQPNSPTQAAQPSESGSSSAATVEVKLPDIGVEKALVGELLVQVGDDIQVDQSIAVVESDKATVEVPSTVAGKVQSITVKEGDSVKEGVVLITVRTAEGSAGPVSEKPSVQPATEKSASQRQAATSVENSSSAESTEIEVTVPDLGVDKAIVTEILVKVGDRVEAQQSLCVVESDKASVEIPSSAAGIIKALHVELNQVVKQGLLLAVVETEKSSEPVKTKQAAAVKEQDAATQQTVAKPQNDTGTLSAPQQGTDKLSKEQQLENAKVYAGPAVRKLARELGVVLAQVKASGPHERVMKEDVFAYVKTRLTEVQKPASSTPAPVVSGLPALPDFTAFGGGELKTMTRLQQVSVPQLSLNNYIPQVTQFDLADITELEAWRGELKANFKKEGISLTILAFIAKAVAHLLKEEPYFAGHLADDQKAVMLRHEIHMGIAVATPDGLTVPVLRNPDQKSIRQIAQELGELSQKARDKKLSPKDLQGANFTITSLGSIGGTAFTPLVNWPQVAILGISPATMQPVWNSESFDPRLMLPLSLSYDHRVINGADAARFTNKLTKLLKDIRSLLL</sequence>
<comment type="function">
    <text evidence="7">The pyruvate dehydrogenase complex catalyzes the overall conversion of pyruvate to acetyl-CoA and CO(2). It contains multiple copies of three enzymatic components: pyruvate dehydrogenase (E1), dihydrolipoamide acetyltransferase (E2) and lipoamide dehydrogenase (E3).</text>
</comment>
<evidence type="ECO:0000256" key="8">
    <source>
        <dbReference type="ARBA" id="ARBA00048370"/>
    </source>
</evidence>
<dbReference type="Proteomes" id="UP000314285">
    <property type="component" value="Unassembled WGS sequence"/>
</dbReference>
<dbReference type="SUPFAM" id="SSF47005">
    <property type="entry name" value="Peripheral subunit-binding domain of 2-oxo acid dehydrogenase complex"/>
    <property type="match status" value="1"/>
</dbReference>
<evidence type="ECO:0000256" key="4">
    <source>
        <dbReference type="ARBA" id="ARBA00022679"/>
    </source>
</evidence>
<name>A0A8H2K067_ACIRA</name>
<comment type="catalytic activity">
    <reaction evidence="8">
        <text>N(6)-[(R)-dihydrolipoyl]-L-lysyl-[protein] + acetyl-CoA = N(6)-[(R)-S(8)-acetyldihydrolipoyl]-L-lysyl-[protein] + CoA</text>
        <dbReference type="Rhea" id="RHEA:17017"/>
        <dbReference type="Rhea" id="RHEA-COMP:10475"/>
        <dbReference type="Rhea" id="RHEA-COMP:10478"/>
        <dbReference type="ChEBI" id="CHEBI:57287"/>
        <dbReference type="ChEBI" id="CHEBI:57288"/>
        <dbReference type="ChEBI" id="CHEBI:83100"/>
        <dbReference type="ChEBI" id="CHEBI:83111"/>
        <dbReference type="EC" id="2.3.1.12"/>
    </reaction>
</comment>
<dbReference type="RefSeq" id="WP_139880675.1">
    <property type="nucleotide sequence ID" value="NZ_VFBM01000006.1"/>
</dbReference>
<dbReference type="Gene3D" id="4.10.320.10">
    <property type="entry name" value="E3-binding domain"/>
    <property type="match status" value="1"/>
</dbReference>
<organism evidence="13 14">
    <name type="scientific">Acinetobacter radioresistens</name>
    <dbReference type="NCBI Taxonomy" id="40216"/>
    <lineage>
        <taxon>Bacteria</taxon>
        <taxon>Pseudomonadati</taxon>
        <taxon>Pseudomonadota</taxon>
        <taxon>Gammaproteobacteria</taxon>
        <taxon>Moraxellales</taxon>
        <taxon>Moraxellaceae</taxon>
        <taxon>Acinetobacter</taxon>
    </lineage>
</organism>
<evidence type="ECO:0000256" key="2">
    <source>
        <dbReference type="ARBA" id="ARBA00007317"/>
    </source>
</evidence>
<keyword evidence="13" id="KW-0670">Pyruvate</keyword>
<evidence type="ECO:0000313" key="14">
    <source>
        <dbReference type="Proteomes" id="UP000314285"/>
    </source>
</evidence>
<evidence type="ECO:0000256" key="1">
    <source>
        <dbReference type="ARBA" id="ARBA00001938"/>
    </source>
</evidence>
<dbReference type="EC" id="2.3.1.-" evidence="9"/>
<evidence type="ECO:0000256" key="6">
    <source>
        <dbReference type="ARBA" id="ARBA00023315"/>
    </source>
</evidence>
<dbReference type="Gene3D" id="3.30.559.10">
    <property type="entry name" value="Chloramphenicol acetyltransferase-like domain"/>
    <property type="match status" value="1"/>
</dbReference>
<feature type="compositionally biased region" description="Polar residues" evidence="10">
    <location>
        <begin position="108"/>
        <end position="133"/>
    </location>
</feature>
<protein>
    <recommendedName>
        <fullName evidence="9">Dihydrolipoamide acetyltransferase component of pyruvate dehydrogenase complex</fullName>
        <ecNumber evidence="9">2.3.1.-</ecNumber>
    </recommendedName>
</protein>
<dbReference type="PANTHER" id="PTHR43178">
    <property type="entry name" value="DIHYDROLIPOAMIDE ACETYLTRANSFERASE COMPONENT OF PYRUVATE DEHYDROGENASE COMPLEX"/>
    <property type="match status" value="1"/>
</dbReference>
<dbReference type="Gene3D" id="2.40.50.100">
    <property type="match status" value="3"/>
</dbReference>